<sequence length="376" mass="42577">MTNMPLFTVRGATHRERGADYGRQCRDLIHGVLERYITFFNGGHAAVSWDDAREISKQFLPFLQRYSPELLEELEGIAEGSGASFDDLLTLNSRSEAMTLIKRPASDEEELDGCSSVAVLPEAMGDGHTLLAQNWDTYSWQEYGTIILQVLRDDGPDLMLVTEAGQLARYGMNQAGIALGVNSLHKTFNTKVFGIPSVFVRRKFLEQDRYVDAVNKIFGAESMLPMYYAAAYAGGDAMGFEKLARGHLVLYPENGLIAHSNHLKHPKYAYQVDALGGTLYRDRRILKHLTPKVGQITREDVITAFQDHFGYPFCVCRHGDERKKELDKISTLGCILMDTTDKRMWVCKGTPCCSPFREYTWQRPDKLAQWKDIVLW</sequence>
<dbReference type="InterPro" id="IPR005079">
    <property type="entry name" value="Peptidase_C45_hydrolase"/>
</dbReference>
<dbReference type="Gene3D" id="1.10.10.2120">
    <property type="match status" value="1"/>
</dbReference>
<comment type="caution">
    <text evidence="2">The sequence shown here is derived from an EMBL/GenBank/DDBJ whole genome shotgun (WGS) entry which is preliminary data.</text>
</comment>
<dbReference type="NCBIfam" id="NF040521">
    <property type="entry name" value="C45_proenzyme"/>
    <property type="match status" value="1"/>
</dbReference>
<organism evidence="2 3">
    <name type="scientific">Intestinimonas massiliensis</name>
    <name type="common">ex Afouda et al. 2020</name>
    <dbReference type="NCBI Taxonomy" id="1673721"/>
    <lineage>
        <taxon>Bacteria</taxon>
        <taxon>Bacillati</taxon>
        <taxon>Bacillota</taxon>
        <taxon>Clostridia</taxon>
        <taxon>Eubacteriales</taxon>
        <taxon>Intestinimonas</taxon>
    </lineage>
</organism>
<evidence type="ECO:0000313" key="2">
    <source>
        <dbReference type="EMBL" id="MCQ4771559.1"/>
    </source>
</evidence>
<dbReference type="Gene3D" id="3.60.60.10">
    <property type="entry name" value="Penicillin V Acylase, Chain A"/>
    <property type="match status" value="1"/>
</dbReference>
<dbReference type="Pfam" id="PF03417">
    <property type="entry name" value="AAT"/>
    <property type="match status" value="1"/>
</dbReference>
<dbReference type="EMBL" id="JANFYS010000035">
    <property type="protein sequence ID" value="MCQ4771559.1"/>
    <property type="molecule type" value="Genomic_DNA"/>
</dbReference>
<proteinExistence type="predicted"/>
<evidence type="ECO:0000259" key="1">
    <source>
        <dbReference type="Pfam" id="PF03417"/>
    </source>
</evidence>
<reference evidence="2" key="1">
    <citation type="submission" date="2022-06" db="EMBL/GenBank/DDBJ databases">
        <title>Isolation of gut microbiota from human fecal samples.</title>
        <authorList>
            <person name="Pamer E.G."/>
            <person name="Barat B."/>
            <person name="Waligurski E."/>
            <person name="Medina S."/>
            <person name="Paddock L."/>
            <person name="Mostad J."/>
        </authorList>
    </citation>
    <scope>NUCLEOTIDE SEQUENCE</scope>
    <source>
        <strain evidence="2">DFI.9.91</strain>
    </source>
</reference>
<dbReference type="InterPro" id="IPR047801">
    <property type="entry name" value="Peptidase_C45"/>
</dbReference>
<evidence type="ECO:0000313" key="3">
    <source>
        <dbReference type="Proteomes" id="UP001204562"/>
    </source>
</evidence>
<dbReference type="Proteomes" id="UP001204562">
    <property type="component" value="Unassembled WGS sequence"/>
</dbReference>
<dbReference type="PANTHER" id="PTHR34180:SF1">
    <property type="entry name" value="BETA-ALANYL-DOPAMINE_CARCININE HYDROLASE"/>
    <property type="match status" value="1"/>
</dbReference>
<dbReference type="InterPro" id="IPR047794">
    <property type="entry name" value="C45_proenzyme-like"/>
</dbReference>
<name>A0AAW5JW74_9FIRM</name>
<protein>
    <submittedName>
        <fullName evidence="2">C45 family peptidase</fullName>
    </submittedName>
</protein>
<accession>A0AAW5JW74</accession>
<gene>
    <name evidence="2" type="ORF">NE579_14020</name>
</gene>
<dbReference type="PANTHER" id="PTHR34180">
    <property type="entry name" value="PEPTIDASE C45"/>
    <property type="match status" value="1"/>
</dbReference>
<feature type="domain" description="Peptidase C45 hydrolase" evidence="1">
    <location>
        <begin position="125"/>
        <end position="351"/>
    </location>
</feature>
<dbReference type="RefSeq" id="WP_256304705.1">
    <property type="nucleotide sequence ID" value="NZ_JANFYS010000035.1"/>
</dbReference>
<dbReference type="AlphaFoldDB" id="A0AAW5JW74"/>